<keyword evidence="2" id="KW-1185">Reference proteome</keyword>
<protein>
    <submittedName>
        <fullName evidence="1">Uncharacterized protein</fullName>
    </submittedName>
</protein>
<accession>A0ABN1GQP3</accession>
<dbReference type="RefSeq" id="WP_343808592.1">
    <property type="nucleotide sequence ID" value="NZ_BAAADE010000029.1"/>
</dbReference>
<sequence length="69" mass="8269">MAELLNLRTMKDIAEGEVNSLTDFIRHHRAKRARGEAWFIQQEQILQHRRQVVKMINDEISRRQEREAA</sequence>
<name>A0ABN1GQP3_9HYPH</name>
<dbReference type="EMBL" id="BAAADE010000029">
    <property type="protein sequence ID" value="GAA0616673.1"/>
    <property type="molecule type" value="Genomic_DNA"/>
</dbReference>
<reference evidence="1 2" key="1">
    <citation type="journal article" date="2019" name="Int. J. Syst. Evol. Microbiol.">
        <title>The Global Catalogue of Microorganisms (GCM) 10K type strain sequencing project: providing services to taxonomists for standard genome sequencing and annotation.</title>
        <authorList>
            <consortium name="The Broad Institute Genomics Platform"/>
            <consortium name="The Broad Institute Genome Sequencing Center for Infectious Disease"/>
            <person name="Wu L."/>
            <person name="Ma J."/>
        </authorList>
    </citation>
    <scope>NUCLEOTIDE SEQUENCE [LARGE SCALE GENOMIC DNA]</scope>
    <source>
        <strain evidence="1 2">JCM 15115</strain>
    </source>
</reference>
<dbReference type="Proteomes" id="UP001424441">
    <property type="component" value="Unassembled WGS sequence"/>
</dbReference>
<evidence type="ECO:0000313" key="2">
    <source>
        <dbReference type="Proteomes" id="UP001424441"/>
    </source>
</evidence>
<gene>
    <name evidence="1" type="ORF">GCM10008943_34120</name>
</gene>
<organism evidence="1 2">
    <name type="scientific">Paenochrobactrum glaciei</name>
    <dbReference type="NCBI Taxonomy" id="486407"/>
    <lineage>
        <taxon>Bacteria</taxon>
        <taxon>Pseudomonadati</taxon>
        <taxon>Pseudomonadota</taxon>
        <taxon>Alphaproteobacteria</taxon>
        <taxon>Hyphomicrobiales</taxon>
        <taxon>Brucellaceae</taxon>
        <taxon>Paenochrobactrum</taxon>
    </lineage>
</organism>
<evidence type="ECO:0000313" key="1">
    <source>
        <dbReference type="EMBL" id="GAA0616673.1"/>
    </source>
</evidence>
<proteinExistence type="predicted"/>
<comment type="caution">
    <text evidence="1">The sequence shown here is derived from an EMBL/GenBank/DDBJ whole genome shotgun (WGS) entry which is preliminary data.</text>
</comment>